<dbReference type="RefSeq" id="WP_179583963.1">
    <property type="nucleotide sequence ID" value="NZ_JACBYR010000001.1"/>
</dbReference>
<evidence type="ECO:0000256" key="1">
    <source>
        <dbReference type="ARBA" id="ARBA00006484"/>
    </source>
</evidence>
<keyword evidence="2" id="KW-0560">Oxidoreductase</keyword>
<dbReference type="SUPFAM" id="SSF51735">
    <property type="entry name" value="NAD(P)-binding Rossmann-fold domains"/>
    <property type="match status" value="1"/>
</dbReference>
<protein>
    <submittedName>
        <fullName evidence="3">NAD(P)-dependent dehydrogenase (Short-subunit alcohol dehydrogenase family)</fullName>
    </submittedName>
</protein>
<sequence length="270" mass="28540">MTNSASLAFPDLTRLAPRAGSKVVIAGGCGGLGRVLVQASIDNELDVCVMDLQVSIDRHPPPSGVLSIAVDATNEESVKLAFEQLQDIWGHIDHLFFMVGFALVPIRPLEAVSLDDWERIQAGNLRSAFLCSREALPLLMNSAAPSIVNVSSGLGVNLLKGYGAYGAAKAGLIGLTKAFAAEYAPKLRVNALAPGAVLTAFMGGGTGYSKEVTEEWAWFTDNQDKHLHLIPLGRIAVPEDVVGPALFLASEAARFITGQTLHVNGGRITP</sequence>
<dbReference type="AlphaFoldDB" id="A0A7Y9ISF3"/>
<dbReference type="PANTHER" id="PTHR42760">
    <property type="entry name" value="SHORT-CHAIN DEHYDROGENASES/REDUCTASES FAMILY MEMBER"/>
    <property type="match status" value="1"/>
</dbReference>
<dbReference type="EMBL" id="JACBYR010000001">
    <property type="protein sequence ID" value="NYE81743.1"/>
    <property type="molecule type" value="Genomic_DNA"/>
</dbReference>
<accession>A0A7Y9ISF3</accession>
<dbReference type="InterPro" id="IPR020904">
    <property type="entry name" value="Sc_DH/Rdtase_CS"/>
</dbReference>
<dbReference type="PROSITE" id="PS00061">
    <property type="entry name" value="ADH_SHORT"/>
    <property type="match status" value="1"/>
</dbReference>
<dbReference type="Proteomes" id="UP000542125">
    <property type="component" value="Unassembled WGS sequence"/>
</dbReference>
<dbReference type="PRINTS" id="PR00081">
    <property type="entry name" value="GDHRDH"/>
</dbReference>
<organism evidence="3 4">
    <name type="scientific">Pigmentiphaga litoralis</name>
    <dbReference type="NCBI Taxonomy" id="516702"/>
    <lineage>
        <taxon>Bacteria</taxon>
        <taxon>Pseudomonadati</taxon>
        <taxon>Pseudomonadota</taxon>
        <taxon>Betaproteobacteria</taxon>
        <taxon>Burkholderiales</taxon>
        <taxon>Alcaligenaceae</taxon>
        <taxon>Pigmentiphaga</taxon>
    </lineage>
</organism>
<reference evidence="3 4" key="1">
    <citation type="submission" date="2020-07" db="EMBL/GenBank/DDBJ databases">
        <title>Genomic Encyclopedia of Type Strains, Phase IV (KMG-V): Genome sequencing to study the core and pangenomes of soil and plant-associated prokaryotes.</title>
        <authorList>
            <person name="Whitman W."/>
        </authorList>
    </citation>
    <scope>NUCLEOTIDE SEQUENCE [LARGE SCALE GENOMIC DNA]</scope>
    <source>
        <strain evidence="3 4">SAS40</strain>
    </source>
</reference>
<evidence type="ECO:0000256" key="2">
    <source>
        <dbReference type="ARBA" id="ARBA00023002"/>
    </source>
</evidence>
<dbReference type="PANTHER" id="PTHR42760:SF115">
    <property type="entry name" value="3-OXOACYL-[ACYL-CARRIER-PROTEIN] REDUCTASE FABG"/>
    <property type="match status" value="1"/>
</dbReference>
<dbReference type="InterPro" id="IPR036291">
    <property type="entry name" value="NAD(P)-bd_dom_sf"/>
</dbReference>
<dbReference type="Gene3D" id="3.40.50.720">
    <property type="entry name" value="NAD(P)-binding Rossmann-like Domain"/>
    <property type="match status" value="1"/>
</dbReference>
<comment type="caution">
    <text evidence="3">The sequence shown here is derived from an EMBL/GenBank/DDBJ whole genome shotgun (WGS) entry which is preliminary data.</text>
</comment>
<keyword evidence="4" id="KW-1185">Reference proteome</keyword>
<dbReference type="GO" id="GO:0016616">
    <property type="term" value="F:oxidoreductase activity, acting on the CH-OH group of donors, NAD or NADP as acceptor"/>
    <property type="evidence" value="ECO:0007669"/>
    <property type="project" value="TreeGrafter"/>
</dbReference>
<evidence type="ECO:0000313" key="3">
    <source>
        <dbReference type="EMBL" id="NYE81743.1"/>
    </source>
</evidence>
<proteinExistence type="inferred from homology"/>
<gene>
    <name evidence="3" type="ORF">FHW18_001014</name>
</gene>
<evidence type="ECO:0000313" key="4">
    <source>
        <dbReference type="Proteomes" id="UP000542125"/>
    </source>
</evidence>
<dbReference type="Pfam" id="PF13561">
    <property type="entry name" value="adh_short_C2"/>
    <property type="match status" value="1"/>
</dbReference>
<dbReference type="CDD" id="cd05233">
    <property type="entry name" value="SDR_c"/>
    <property type="match status" value="1"/>
</dbReference>
<name>A0A7Y9ISF3_9BURK</name>
<dbReference type="InterPro" id="IPR002347">
    <property type="entry name" value="SDR_fam"/>
</dbReference>
<comment type="similarity">
    <text evidence="1">Belongs to the short-chain dehydrogenases/reductases (SDR) family.</text>
</comment>